<dbReference type="InterPro" id="IPR036736">
    <property type="entry name" value="ACP-like_sf"/>
</dbReference>
<comment type="caution">
    <text evidence="1">The sequence shown here is derived from an EMBL/GenBank/DDBJ whole genome shotgun (WGS) entry which is preliminary data.</text>
</comment>
<proteinExistence type="predicted"/>
<dbReference type="RefSeq" id="WP_344033049.1">
    <property type="nucleotide sequence ID" value="NZ_BAAABX010000091.1"/>
</dbReference>
<organism evidence="1 2">
    <name type="scientific">Streptomyces luteireticuli</name>
    <dbReference type="NCBI Taxonomy" id="173858"/>
    <lineage>
        <taxon>Bacteria</taxon>
        <taxon>Bacillati</taxon>
        <taxon>Actinomycetota</taxon>
        <taxon>Actinomycetes</taxon>
        <taxon>Kitasatosporales</taxon>
        <taxon>Streptomycetaceae</taxon>
        <taxon>Streptomyces</taxon>
    </lineage>
</organism>
<accession>A0ABN0Z8B6</accession>
<name>A0ABN0Z8B6_9ACTN</name>
<keyword evidence="2" id="KW-1185">Reference proteome</keyword>
<evidence type="ECO:0008006" key="3">
    <source>
        <dbReference type="Google" id="ProtNLM"/>
    </source>
</evidence>
<dbReference type="EMBL" id="BAAABX010000091">
    <property type="protein sequence ID" value="GAA0438588.1"/>
    <property type="molecule type" value="Genomic_DNA"/>
</dbReference>
<reference evidence="1 2" key="1">
    <citation type="journal article" date="2019" name="Int. J. Syst. Evol. Microbiol.">
        <title>The Global Catalogue of Microorganisms (GCM) 10K type strain sequencing project: providing services to taxonomists for standard genome sequencing and annotation.</title>
        <authorList>
            <consortium name="The Broad Institute Genomics Platform"/>
            <consortium name="The Broad Institute Genome Sequencing Center for Infectious Disease"/>
            <person name="Wu L."/>
            <person name="Ma J."/>
        </authorList>
    </citation>
    <scope>NUCLEOTIDE SEQUENCE [LARGE SCALE GENOMIC DNA]</scope>
    <source>
        <strain evidence="1 2">JCM 4788</strain>
    </source>
</reference>
<evidence type="ECO:0000313" key="1">
    <source>
        <dbReference type="EMBL" id="GAA0438588.1"/>
    </source>
</evidence>
<evidence type="ECO:0000313" key="2">
    <source>
        <dbReference type="Proteomes" id="UP001500879"/>
    </source>
</evidence>
<dbReference type="Proteomes" id="UP001500879">
    <property type="component" value="Unassembled WGS sequence"/>
</dbReference>
<gene>
    <name evidence="1" type="ORF">GCM10010357_70030</name>
</gene>
<sequence>MEEIINWIRSKNPDLQTEITGDTDLIESRLIASVSFLEFVALLEEVSGEPIDVGSLDVSDFRTLDRISAKFLIPVG</sequence>
<protein>
    <recommendedName>
        <fullName evidence="3">Acyl carrier protein</fullName>
    </recommendedName>
</protein>
<dbReference type="Gene3D" id="1.10.1200.10">
    <property type="entry name" value="ACP-like"/>
    <property type="match status" value="1"/>
</dbReference>
<dbReference type="SUPFAM" id="SSF47336">
    <property type="entry name" value="ACP-like"/>
    <property type="match status" value="1"/>
</dbReference>